<dbReference type="InterPro" id="IPR001173">
    <property type="entry name" value="Glyco_trans_2-like"/>
</dbReference>
<dbReference type="Proteomes" id="UP000252680">
    <property type="component" value="Unassembled WGS sequence"/>
</dbReference>
<proteinExistence type="inferred from homology"/>
<reference evidence="6 7" key="1">
    <citation type="submission" date="2018-05" db="EMBL/GenBank/DDBJ databases">
        <title>Komagataeibacter cocois sp. nov., for a novel cellulose- producing strain isolated from coconut milk.</title>
        <authorList>
            <person name="Liu L."/>
            <person name="Wang Y."/>
            <person name="Liu S."/>
            <person name="Bi J."/>
            <person name="Chen H."/>
            <person name="Deng J."/>
            <person name="Zhang C."/>
            <person name="Hu Q."/>
            <person name="Li C."/>
        </authorList>
    </citation>
    <scope>NUCLEOTIDE SEQUENCE [LARGE SCALE GENOMIC DNA]</scope>
    <source>
        <strain evidence="6 7">WE7</strain>
    </source>
</reference>
<sequence length="1004" mass="112679">MDEDIGAFIIRSTRHYIAFLISQYDELQNIPDDFPHVLGRLEYLQRSYPSAHDIMLGIGLCRLAIGEPRASEPFELLSSLVISPTARFFLLLTRLWFGANDRAFTELRAFLREVAVIFDDVAFHVFSAICDANRCVGWCAMLPDGQPVLGIRDGRGTDIILRDDEAEYAPTLRPMGSVRGFNLYGIEGFTLPAHLPKIHLLHDGRDMLGSGIDSRAIWRCEGFVEGSAEGLKGWCRYPNNLAADDHVRVHSVADNTPILDATVSRNIPDSLVVEKARTPFLIKWDDLRGSQTPAVRVTDRFGQEFYGSPLDALAGARYARAQAQWVATKFPSACPTKTPLPTFNQPFPALYTPDFREPEVPAGTGPATRPVAVIIPVYKGYEVTRECIELALRWRRPTDRIVVINDFSPDPRIVDFLGTFEDQEGIAIISNERNRGFTCSANRGLRQVRRDEDAILLNSDTILPPGWIGRLQESVYRQPDIGTATPLSNAATIFSYPRNDGNNPIPSYDEVVEMSSLLAEMDSSRIVEVPTAHGFCMYIRAECLHQTGVLREDVFAQGYGEENDFSRRAASLGWRHVVCLGTFIGHAEGQSFSAFKGDLIRRNLELLDGLHPGYHRLVNEWQKHDPLGEFRRDMDIRRLSQAVGPHRCVALVTHDREGGVHRFVQERALALSEEGFVPLVISPCPAATEDAYPRWKIVPYLMEDYPNILLSRRGSELRDFLLNLNCDRMEIHSYIGAGIRDIHWISLFGIEYCIYIHDYSWFCPQITLVSYNDVYCGEPEADVCQSCIMDRGTANDDDTTLPRLRELSADIFQRAVAVITSCDDVATRYRRHINVPTVPGQWEPPVTTQDVVFREKDSQDVRRVLLIGAISIEKGYNILLKLARHVASAGLPLRFSIVGFTCDDHRLLETGVVTITGRYGEGELTSLVQAQNCDWGFLPALWPETWSYVLTEFWRQKMPVVTFDIGAPAERIRTAGGGLVVPLHLPVASLAAVLMNPAQFGARQ</sequence>
<dbReference type="Gene3D" id="3.40.50.2000">
    <property type="entry name" value="Glycogen Phosphorylase B"/>
    <property type="match status" value="2"/>
</dbReference>
<dbReference type="AlphaFoldDB" id="A0A365YTA5"/>
<evidence type="ECO:0000256" key="1">
    <source>
        <dbReference type="ARBA" id="ARBA00006739"/>
    </source>
</evidence>
<name>A0A365YTA5_9PROT</name>
<protein>
    <submittedName>
        <fullName evidence="6">Uncharacterized protein</fullName>
    </submittedName>
</protein>
<keyword evidence="3" id="KW-0808">Transferase</keyword>
<comment type="caution">
    <text evidence="6">The sequence shown here is derived from an EMBL/GenBank/DDBJ whole genome shotgun (WGS) entry which is preliminary data.</text>
</comment>
<dbReference type="InterPro" id="IPR001296">
    <property type="entry name" value="Glyco_trans_1"/>
</dbReference>
<gene>
    <name evidence="6" type="ORF">NJLHNGOC_11035</name>
</gene>
<dbReference type="SUPFAM" id="SSF53448">
    <property type="entry name" value="Nucleotide-diphospho-sugar transferases"/>
    <property type="match status" value="1"/>
</dbReference>
<keyword evidence="2" id="KW-0328">Glycosyltransferase</keyword>
<evidence type="ECO:0000313" key="7">
    <source>
        <dbReference type="Proteomes" id="UP000252680"/>
    </source>
</evidence>
<dbReference type="Gene3D" id="3.90.550.10">
    <property type="entry name" value="Spore Coat Polysaccharide Biosynthesis Protein SpsA, Chain A"/>
    <property type="match status" value="1"/>
</dbReference>
<evidence type="ECO:0000256" key="3">
    <source>
        <dbReference type="ARBA" id="ARBA00022679"/>
    </source>
</evidence>
<dbReference type="InterPro" id="IPR029044">
    <property type="entry name" value="Nucleotide-diphossugar_trans"/>
</dbReference>
<feature type="domain" description="Glycosyltransferase 2-like" evidence="5">
    <location>
        <begin position="373"/>
        <end position="512"/>
    </location>
</feature>
<evidence type="ECO:0000259" key="5">
    <source>
        <dbReference type="Pfam" id="PF00535"/>
    </source>
</evidence>
<dbReference type="OrthoDB" id="9771846at2"/>
<dbReference type="EMBL" id="QEXL01000014">
    <property type="protein sequence ID" value="RBM06011.1"/>
    <property type="molecule type" value="Genomic_DNA"/>
</dbReference>
<dbReference type="PANTHER" id="PTHR43179:SF12">
    <property type="entry name" value="GALACTOFURANOSYLTRANSFERASE GLFT2"/>
    <property type="match status" value="1"/>
</dbReference>
<accession>A0A365YTA5</accession>
<organism evidence="6 7">
    <name type="scientific">Novacetimonas cocois</name>
    <dbReference type="NCBI Taxonomy" id="1747507"/>
    <lineage>
        <taxon>Bacteria</taxon>
        <taxon>Pseudomonadati</taxon>
        <taxon>Pseudomonadota</taxon>
        <taxon>Alphaproteobacteria</taxon>
        <taxon>Acetobacterales</taxon>
        <taxon>Acetobacteraceae</taxon>
        <taxon>Novacetimonas</taxon>
    </lineage>
</organism>
<dbReference type="Pfam" id="PF00534">
    <property type="entry name" value="Glycos_transf_1"/>
    <property type="match status" value="1"/>
</dbReference>
<evidence type="ECO:0000259" key="4">
    <source>
        <dbReference type="Pfam" id="PF00534"/>
    </source>
</evidence>
<dbReference type="SUPFAM" id="SSF53756">
    <property type="entry name" value="UDP-Glycosyltransferase/glycogen phosphorylase"/>
    <property type="match status" value="1"/>
</dbReference>
<dbReference type="Pfam" id="PF00535">
    <property type="entry name" value="Glycos_transf_2"/>
    <property type="match status" value="1"/>
</dbReference>
<evidence type="ECO:0000256" key="2">
    <source>
        <dbReference type="ARBA" id="ARBA00022676"/>
    </source>
</evidence>
<dbReference type="GO" id="GO:0016757">
    <property type="term" value="F:glycosyltransferase activity"/>
    <property type="evidence" value="ECO:0007669"/>
    <property type="project" value="UniProtKB-KW"/>
</dbReference>
<feature type="domain" description="Glycosyl transferase family 1" evidence="4">
    <location>
        <begin position="859"/>
        <end position="984"/>
    </location>
</feature>
<dbReference type="PANTHER" id="PTHR43179">
    <property type="entry name" value="RHAMNOSYLTRANSFERASE WBBL"/>
    <property type="match status" value="1"/>
</dbReference>
<comment type="similarity">
    <text evidence="1">Belongs to the glycosyltransferase 2 family.</text>
</comment>
<evidence type="ECO:0000313" key="6">
    <source>
        <dbReference type="EMBL" id="RBM06011.1"/>
    </source>
</evidence>
<keyword evidence="7" id="KW-1185">Reference proteome</keyword>